<evidence type="ECO:0000313" key="7">
    <source>
        <dbReference type="EMBL" id="AYM55670.1"/>
    </source>
</evidence>
<protein>
    <submittedName>
        <fullName evidence="7">Cytochrome P450</fullName>
    </submittedName>
</protein>
<dbReference type="GO" id="GO:0016705">
    <property type="term" value="F:oxidoreductase activity, acting on paired donors, with incorporation or reduction of molecular oxygen"/>
    <property type="evidence" value="ECO:0007669"/>
    <property type="project" value="InterPro"/>
</dbReference>
<keyword evidence="6" id="KW-0503">Monooxygenase</keyword>
<dbReference type="PRINTS" id="PR00385">
    <property type="entry name" value="P450"/>
</dbReference>
<keyword evidence="5 6" id="KW-0349">Heme</keyword>
<dbReference type="Pfam" id="PF00067">
    <property type="entry name" value="p450"/>
    <property type="match status" value="1"/>
</dbReference>
<sequence length="512" mass="57451">MMMEFSVASALITFLLTIALIQAIILISKRNKRTSSCYFNKLPPGPKPLPFLGHLLELGDKPHKSLANLAKIHGPLMTLKLGQITTIVISSANLAKQVLLTLDPSFCNRNVVEAIQAREHHQVSVVWLPVGAPWRNLRKICNSYIFSNQKLDSNQELRRKKIQDLVDQVEASCRLGVAVDIGELAFKASLNVLSTSVFSLDLSDSKSDIVREFKEVVRCVMDEVGKPNLADYFPILRKIDPQRRKQRVDIQFGVLFEIFDRIIDKRLLLRKQPGYIPANDVLDTLLSLSEDDNSEGLDLDLNCIKHLFLDLFAAGTDTTSSTLEWALTELLKNPETLIKAQAEIGQTVGKGKLLQESDVAKLPYLQAVIKETFRLYPAAPFLLPRKTVEDVEIGGFIVPKDAQVLVNTWAIGRDSSLWVDAHLFSPERFLDSDIDARGRNFELIPFGAGRRICPGLPLAIRMLHLMLGSLINLFGWKLEDENNPNVMNMEDRFGITLQKAHPLLAVPLKLQH</sequence>
<name>A0A3G2CJZ3_9ROSI</name>
<dbReference type="PRINTS" id="PR00463">
    <property type="entry name" value="EP450I"/>
</dbReference>
<feature type="binding site" description="axial binding residue" evidence="5">
    <location>
        <position position="453"/>
    </location>
    <ligand>
        <name>heme</name>
        <dbReference type="ChEBI" id="CHEBI:30413"/>
    </ligand>
    <ligandPart>
        <name>Fe</name>
        <dbReference type="ChEBI" id="CHEBI:18248"/>
    </ligandPart>
</feature>
<dbReference type="FunFam" id="1.10.630.10:FF:000007">
    <property type="entry name" value="Cytochrome P450 76C4"/>
    <property type="match status" value="1"/>
</dbReference>
<dbReference type="InterPro" id="IPR002401">
    <property type="entry name" value="Cyt_P450_E_grp-I"/>
</dbReference>
<proteinExistence type="evidence at transcript level"/>
<dbReference type="Gene3D" id="1.10.630.10">
    <property type="entry name" value="Cytochrome P450"/>
    <property type="match status" value="1"/>
</dbReference>
<evidence type="ECO:0000256" key="2">
    <source>
        <dbReference type="ARBA" id="ARBA00022723"/>
    </source>
</evidence>
<evidence type="ECO:0000256" key="1">
    <source>
        <dbReference type="ARBA" id="ARBA00010617"/>
    </source>
</evidence>
<dbReference type="InterPro" id="IPR001128">
    <property type="entry name" value="Cyt_P450"/>
</dbReference>
<gene>
    <name evidence="7" type="primary">CYP76F96</name>
</gene>
<dbReference type="GO" id="GO:0004497">
    <property type="term" value="F:monooxygenase activity"/>
    <property type="evidence" value="ECO:0007669"/>
    <property type="project" value="UniProtKB-KW"/>
</dbReference>
<dbReference type="PANTHER" id="PTHR47950:SF48">
    <property type="entry name" value="CYTOCHROME P450 FAMILY PROTEIN, EXPRESSED"/>
    <property type="match status" value="1"/>
</dbReference>
<evidence type="ECO:0000256" key="4">
    <source>
        <dbReference type="ARBA" id="ARBA00023004"/>
    </source>
</evidence>
<dbReference type="CDD" id="cd11073">
    <property type="entry name" value="CYP76-like"/>
    <property type="match status" value="1"/>
</dbReference>
<dbReference type="GO" id="GO:0020037">
    <property type="term" value="F:heme binding"/>
    <property type="evidence" value="ECO:0007669"/>
    <property type="project" value="InterPro"/>
</dbReference>
<dbReference type="PANTHER" id="PTHR47950">
    <property type="entry name" value="CYTOCHROME P450, FAMILY 76, SUBFAMILY C, POLYPEPTIDE 5-RELATED"/>
    <property type="match status" value="1"/>
</dbReference>
<dbReference type="GO" id="GO:0005506">
    <property type="term" value="F:iron ion binding"/>
    <property type="evidence" value="ECO:0007669"/>
    <property type="project" value="InterPro"/>
</dbReference>
<keyword evidence="4 5" id="KW-0408">Iron</keyword>
<reference evidence="7" key="1">
    <citation type="submission" date="2018-01" db="EMBL/GenBank/DDBJ databases">
        <title>Identification of Cytochrome P450 in Croton stellatopilosus Transcriptome.</title>
        <authorList>
            <person name="Sintupachee S."/>
            <person name="De-Eknamkul W."/>
        </authorList>
    </citation>
    <scope>NUCLEOTIDE SEQUENCE</scope>
</reference>
<organism evidence="7">
    <name type="scientific">Croton stellatopilosus</name>
    <dbReference type="NCBI Taxonomy" id="431156"/>
    <lineage>
        <taxon>Eukaryota</taxon>
        <taxon>Viridiplantae</taxon>
        <taxon>Streptophyta</taxon>
        <taxon>Embryophyta</taxon>
        <taxon>Tracheophyta</taxon>
        <taxon>Spermatophyta</taxon>
        <taxon>Magnoliopsida</taxon>
        <taxon>eudicotyledons</taxon>
        <taxon>Gunneridae</taxon>
        <taxon>Pentapetalae</taxon>
        <taxon>rosids</taxon>
        <taxon>fabids</taxon>
        <taxon>Malpighiales</taxon>
        <taxon>Euphorbiaceae</taxon>
        <taxon>Crotonoideae</taxon>
        <taxon>Crotoneae</taxon>
        <taxon>Croton</taxon>
    </lineage>
</organism>
<evidence type="ECO:0000256" key="5">
    <source>
        <dbReference type="PIRSR" id="PIRSR602401-1"/>
    </source>
</evidence>
<evidence type="ECO:0000256" key="6">
    <source>
        <dbReference type="RuleBase" id="RU000461"/>
    </source>
</evidence>
<dbReference type="PROSITE" id="PS00086">
    <property type="entry name" value="CYTOCHROME_P450"/>
    <property type="match status" value="1"/>
</dbReference>
<dbReference type="AlphaFoldDB" id="A0A3G2CJZ3"/>
<accession>A0A3G2CJZ3</accession>
<keyword evidence="3 6" id="KW-0560">Oxidoreductase</keyword>
<comment type="similarity">
    <text evidence="1 6">Belongs to the cytochrome P450 family.</text>
</comment>
<dbReference type="InterPro" id="IPR036396">
    <property type="entry name" value="Cyt_P450_sf"/>
</dbReference>
<dbReference type="InterPro" id="IPR017972">
    <property type="entry name" value="Cyt_P450_CS"/>
</dbReference>
<comment type="cofactor">
    <cofactor evidence="5">
        <name>heme</name>
        <dbReference type="ChEBI" id="CHEBI:30413"/>
    </cofactor>
</comment>
<dbReference type="EMBL" id="MG860533">
    <property type="protein sequence ID" value="AYM55670.1"/>
    <property type="molecule type" value="mRNA"/>
</dbReference>
<evidence type="ECO:0000256" key="3">
    <source>
        <dbReference type="ARBA" id="ARBA00023002"/>
    </source>
</evidence>
<keyword evidence="2 5" id="KW-0479">Metal-binding</keyword>
<dbReference type="SUPFAM" id="SSF48264">
    <property type="entry name" value="Cytochrome P450"/>
    <property type="match status" value="1"/>
</dbReference>